<protein>
    <submittedName>
        <fullName evidence="1">YD repeat-containing protein</fullName>
    </submittedName>
</protein>
<sequence length="266" mass="30556">MRTNKWNILVLVLFGLTACSKKVDNIQLPPPAEPVKGKLAKISFDSGAYDSLYYSVDGALIKIRSVVDPTAGNSITYSFDYNTQGKLTRIYNDQGEEFRYTYSGTELQEVGLYISGIKTRHKGFTYNNGILTSTHTYADVLSNPNDQDFLDMFTYTYYPDGNLKSETSYSVHPTTGWPVKEVTITYSDYDNKYNPDDIFKQLPYFFGHTFFKNNARTRIVKNEKTGVESTYLFTYTYNQSTLPLTRKFEYYGSGNWLEGTCIYSYY</sequence>
<evidence type="ECO:0000313" key="1">
    <source>
        <dbReference type="EMBL" id="TDO23633.1"/>
    </source>
</evidence>
<dbReference type="RefSeq" id="WP_133475806.1">
    <property type="nucleotide sequence ID" value="NZ_SNWP01000015.1"/>
</dbReference>
<dbReference type="PROSITE" id="PS51257">
    <property type="entry name" value="PROKAR_LIPOPROTEIN"/>
    <property type="match status" value="1"/>
</dbReference>
<proteinExistence type="predicted"/>
<evidence type="ECO:0000313" key="2">
    <source>
        <dbReference type="Proteomes" id="UP000295741"/>
    </source>
</evidence>
<comment type="caution">
    <text evidence="1">The sequence shown here is derived from an EMBL/GenBank/DDBJ whole genome shotgun (WGS) entry which is preliminary data.</text>
</comment>
<gene>
    <name evidence="1" type="ORF">BC659_3246</name>
</gene>
<keyword evidence="2" id="KW-1185">Reference proteome</keyword>
<dbReference type="Proteomes" id="UP000295741">
    <property type="component" value="Unassembled WGS sequence"/>
</dbReference>
<accession>A0A4R6IN68</accession>
<organism evidence="1 2">
    <name type="scientific">Sediminibacterium goheungense</name>
    <dbReference type="NCBI Taxonomy" id="1086393"/>
    <lineage>
        <taxon>Bacteria</taxon>
        <taxon>Pseudomonadati</taxon>
        <taxon>Bacteroidota</taxon>
        <taxon>Chitinophagia</taxon>
        <taxon>Chitinophagales</taxon>
        <taxon>Chitinophagaceae</taxon>
        <taxon>Sediminibacterium</taxon>
    </lineage>
</organism>
<dbReference type="OrthoDB" id="636957at2"/>
<dbReference type="EMBL" id="SNWP01000015">
    <property type="protein sequence ID" value="TDO23633.1"/>
    <property type="molecule type" value="Genomic_DNA"/>
</dbReference>
<dbReference type="AlphaFoldDB" id="A0A4R6IN68"/>
<reference evidence="1 2" key="1">
    <citation type="submission" date="2019-03" db="EMBL/GenBank/DDBJ databases">
        <title>Genomic Encyclopedia of Archaeal and Bacterial Type Strains, Phase II (KMG-II): from individual species to whole genera.</title>
        <authorList>
            <person name="Goeker M."/>
        </authorList>
    </citation>
    <scope>NUCLEOTIDE SEQUENCE [LARGE SCALE GENOMIC DNA]</scope>
    <source>
        <strain evidence="1 2">DSM 28323</strain>
    </source>
</reference>
<name>A0A4R6IN68_9BACT</name>